<evidence type="ECO:0000313" key="3">
    <source>
        <dbReference type="EMBL" id="OWQ90554.1"/>
    </source>
</evidence>
<feature type="signal peptide" evidence="2">
    <location>
        <begin position="1"/>
        <end position="21"/>
    </location>
</feature>
<evidence type="ECO:0000256" key="2">
    <source>
        <dbReference type="SAM" id="SignalP"/>
    </source>
</evidence>
<gene>
    <name evidence="3" type="ORF">CDQ91_20355</name>
</gene>
<dbReference type="RefSeq" id="WP_088474538.1">
    <property type="nucleotide sequence ID" value="NZ_NISJ01000022.1"/>
</dbReference>
<evidence type="ECO:0008006" key="5">
    <source>
        <dbReference type="Google" id="ProtNLM"/>
    </source>
</evidence>
<dbReference type="OrthoDB" id="7593558at2"/>
<reference evidence="3 4" key="1">
    <citation type="journal article" date="2002" name="Int. J. Syst. Evol. Microbiol.">
        <title>Sphingopyxis witflariensis sp. nov., isolated from activated sludge.</title>
        <authorList>
            <person name="Kampfer P."/>
            <person name="Witzenberger R."/>
            <person name="Denner E.B."/>
            <person name="Busse H.J."/>
            <person name="Neef A."/>
        </authorList>
    </citation>
    <scope>NUCLEOTIDE SEQUENCE [LARGE SCALE GENOMIC DNA]</scope>
    <source>
        <strain evidence="3 4">DSM 14551</strain>
    </source>
</reference>
<dbReference type="Proteomes" id="UP000197097">
    <property type="component" value="Unassembled WGS sequence"/>
</dbReference>
<comment type="caution">
    <text evidence="3">The sequence shown here is derived from an EMBL/GenBank/DDBJ whole genome shotgun (WGS) entry which is preliminary data.</text>
</comment>
<name>A0A246JDA0_9SPHN</name>
<accession>A0A246JDA0</accession>
<organism evidence="3 4">
    <name type="scientific">Sphingopyxis witflariensis</name>
    <dbReference type="NCBI Taxonomy" id="173675"/>
    <lineage>
        <taxon>Bacteria</taxon>
        <taxon>Pseudomonadati</taxon>
        <taxon>Pseudomonadota</taxon>
        <taxon>Alphaproteobacteria</taxon>
        <taxon>Sphingomonadales</taxon>
        <taxon>Sphingomonadaceae</taxon>
        <taxon>Sphingopyxis</taxon>
    </lineage>
</organism>
<proteinExistence type="predicted"/>
<sequence>MKKRLIALAMPLALVASPVGAEQVRGIGSAPISKDLDSVRASARTAARQNAILNMLKIAIGADRLGDVTPAQIASMASQISEAMIVNQKSSSDGKNFIVELDTDIDAAWFRELLDNEGILSSSQLAMGDNQLIFVMLDQNSGMARNFSTPQEVSVEYDRRTGGSFSDRSVEAAASKDASGSTSRSASGYRVNAAGASGVSTRNGSAADRYRGSAAGAHSSNASTAEMHSSSYASKANVQAEVHDDVRYREHIVYQRPPQNSPVGHVLAALTRDLGRYGVAMADPDQALSSFFAGEPPRFETLSKSERFTPFLASLAQRDAPFFMGGTMTVEYGGRDPATGNETCSGQLNARVYATSNSRLIAPGAEGASAMGRTPGDCEAALAKTLAQKVAGQIGPAVQKHWRNIARANVGHDSQQLADYTLVLRAAGLDMKMQADLDDALRATPGVESQSVVSQKSNEMHFTVRYAGTAPLQFALYQKLRGLPAFANMQSTVNGRSILLCLTACGPAQ</sequence>
<keyword evidence="4" id="KW-1185">Reference proteome</keyword>
<feature type="region of interest" description="Disordered" evidence="1">
    <location>
        <begin position="152"/>
        <end position="238"/>
    </location>
</feature>
<keyword evidence="2" id="KW-0732">Signal</keyword>
<evidence type="ECO:0000313" key="4">
    <source>
        <dbReference type="Proteomes" id="UP000197097"/>
    </source>
</evidence>
<feature type="chain" id="PRO_5013235920" description="Flagellar assembly protein T N-terminal domain-containing protein" evidence="2">
    <location>
        <begin position="22"/>
        <end position="509"/>
    </location>
</feature>
<feature type="compositionally biased region" description="Polar residues" evidence="1">
    <location>
        <begin position="226"/>
        <end position="237"/>
    </location>
</feature>
<feature type="compositionally biased region" description="Low complexity" evidence="1">
    <location>
        <begin position="213"/>
        <end position="225"/>
    </location>
</feature>
<dbReference type="AlphaFoldDB" id="A0A246JDA0"/>
<protein>
    <recommendedName>
        <fullName evidence="5">Flagellar assembly protein T N-terminal domain-containing protein</fullName>
    </recommendedName>
</protein>
<evidence type="ECO:0000256" key="1">
    <source>
        <dbReference type="SAM" id="MobiDB-lite"/>
    </source>
</evidence>
<dbReference type="EMBL" id="NISJ01000022">
    <property type="protein sequence ID" value="OWQ90554.1"/>
    <property type="molecule type" value="Genomic_DNA"/>
</dbReference>